<proteinExistence type="predicted"/>
<keyword evidence="2" id="KW-1185">Reference proteome</keyword>
<dbReference type="AlphaFoldDB" id="A0AAV9RXW7"/>
<protein>
    <submittedName>
        <fullName evidence="1">Uncharacterized protein</fullName>
    </submittedName>
</protein>
<comment type="caution">
    <text evidence="1">The sequence shown here is derived from an EMBL/GenBank/DDBJ whole genome shotgun (WGS) entry which is preliminary data.</text>
</comment>
<name>A0AAV9RXW7_9TELE</name>
<organism evidence="1 2">
    <name type="scientific">Crenichthys baileyi</name>
    <name type="common">White River springfish</name>
    <dbReference type="NCBI Taxonomy" id="28760"/>
    <lineage>
        <taxon>Eukaryota</taxon>
        <taxon>Metazoa</taxon>
        <taxon>Chordata</taxon>
        <taxon>Craniata</taxon>
        <taxon>Vertebrata</taxon>
        <taxon>Euteleostomi</taxon>
        <taxon>Actinopterygii</taxon>
        <taxon>Neopterygii</taxon>
        <taxon>Teleostei</taxon>
        <taxon>Neoteleostei</taxon>
        <taxon>Acanthomorphata</taxon>
        <taxon>Ovalentaria</taxon>
        <taxon>Atherinomorphae</taxon>
        <taxon>Cyprinodontiformes</taxon>
        <taxon>Goodeidae</taxon>
        <taxon>Crenichthys</taxon>
    </lineage>
</organism>
<dbReference type="Proteomes" id="UP001311232">
    <property type="component" value="Unassembled WGS sequence"/>
</dbReference>
<gene>
    <name evidence="1" type="ORF">CRENBAI_014915</name>
</gene>
<evidence type="ECO:0000313" key="1">
    <source>
        <dbReference type="EMBL" id="KAK5613875.1"/>
    </source>
</evidence>
<accession>A0AAV9RXW7</accession>
<sequence>METKQLICCISFLSRKETKLSEKLHQIRSSGVDDDSLLGLELKSLTAAETLRMRTQNQLLKPKLNHQFPLVLDSILWRRYQDSKAGQFKQLMELDIKDIT</sequence>
<evidence type="ECO:0000313" key="2">
    <source>
        <dbReference type="Proteomes" id="UP001311232"/>
    </source>
</evidence>
<dbReference type="EMBL" id="JAHHUM010001184">
    <property type="protein sequence ID" value="KAK5613875.1"/>
    <property type="molecule type" value="Genomic_DNA"/>
</dbReference>
<reference evidence="1 2" key="1">
    <citation type="submission" date="2021-06" db="EMBL/GenBank/DDBJ databases">
        <authorList>
            <person name="Palmer J.M."/>
        </authorList>
    </citation>
    <scope>NUCLEOTIDE SEQUENCE [LARGE SCALE GENOMIC DNA]</scope>
    <source>
        <strain evidence="1 2">MEX-2019</strain>
        <tissue evidence="1">Muscle</tissue>
    </source>
</reference>